<dbReference type="PANTHER" id="PTHR43581">
    <property type="entry name" value="ATP/GTP PHOSPHATASE"/>
    <property type="match status" value="1"/>
</dbReference>
<name>I0EMC2_HELC0</name>
<dbReference type="PATRIC" id="fig|182217.3.peg.873"/>
<dbReference type="STRING" id="182217.HCW_04090"/>
<evidence type="ECO:0000313" key="3">
    <source>
        <dbReference type="Proteomes" id="UP000005010"/>
    </source>
</evidence>
<dbReference type="AlphaFoldDB" id="I0EMC2"/>
<gene>
    <name evidence="2" type="ordered locus">HCW_04090</name>
</gene>
<dbReference type="InterPro" id="IPR003959">
    <property type="entry name" value="ATPase_AAA_core"/>
</dbReference>
<dbReference type="Proteomes" id="UP000005010">
    <property type="component" value="Chromosome"/>
</dbReference>
<evidence type="ECO:0000313" key="2">
    <source>
        <dbReference type="EMBL" id="AFI04091.1"/>
    </source>
</evidence>
<dbReference type="Pfam" id="PF13304">
    <property type="entry name" value="AAA_21"/>
    <property type="match status" value="1"/>
</dbReference>
<dbReference type="KEGG" id="hce:HCW_04090"/>
<proteinExistence type="predicted"/>
<evidence type="ECO:0000259" key="1">
    <source>
        <dbReference type="Pfam" id="PF13304"/>
    </source>
</evidence>
<accession>I0EMC2</accession>
<organism evidence="2 3">
    <name type="scientific">Helicobacter cetorum (strain ATCC BAA-429 / MIT 00-7128)</name>
    <dbReference type="NCBI Taxonomy" id="182217"/>
    <lineage>
        <taxon>Bacteria</taxon>
        <taxon>Pseudomonadati</taxon>
        <taxon>Campylobacterota</taxon>
        <taxon>Epsilonproteobacteria</taxon>
        <taxon>Campylobacterales</taxon>
        <taxon>Helicobacteraceae</taxon>
        <taxon>Helicobacter</taxon>
    </lineage>
</organism>
<protein>
    <recommendedName>
        <fullName evidence="1">ATPase AAA-type core domain-containing protein</fullName>
    </recommendedName>
</protein>
<keyword evidence="3" id="KW-1185">Reference proteome</keyword>
<dbReference type="RefSeq" id="WP_014660961.1">
    <property type="nucleotide sequence ID" value="NC_017737.1"/>
</dbReference>
<dbReference type="InterPro" id="IPR027417">
    <property type="entry name" value="P-loop_NTPase"/>
</dbReference>
<reference evidence="3" key="1">
    <citation type="submission" date="2012-04" db="EMBL/GenBank/DDBJ databases">
        <title>Complete genome sequence of Helicobacter cetorum strain MIT 00-7128.</title>
        <authorList>
            <person name="Kersulyte D."/>
            <person name="Berg D.E."/>
        </authorList>
    </citation>
    <scope>NUCLEOTIDE SEQUENCE [LARGE SCALE GENOMIC DNA]</scope>
    <source>
        <strain evidence="3">MIT 00-7128</strain>
    </source>
</reference>
<sequence length="357" mass="41633">MIKSIEIKNYKALKDLTIKGFTSFNLFSGENNVGKTSVLEAICINSFGNPIHNLIQLANIRLTRIDSTSIQDFFSHLDTTQPLHLNTEFDNDTINLKITYNDSTNLVLDNFNALNLNNEFMPNFEKQIHLKFAFQSKKEFFEPFEKILPFNLSIQENKIENVLLPNLQNIIQPDLKLNQIYPNRSTFIPASLNINVLDFLRPLLRDKKEEVIECLKKFDNNIMGIEEIGGVVFLKLKDKKKYRVNMFGLGFIKFMTLACIIINNKIKYIFVDEIENGLHHKNMQVFLKAIMELSQKYQVQIFVTTHNQEFLESALETLQNEVSIFKLFNRDNQIRANRYDYGLSKIMLENNIELRNS</sequence>
<dbReference type="InterPro" id="IPR051396">
    <property type="entry name" value="Bact_Antivir_Def_Nuclease"/>
</dbReference>
<dbReference type="SUPFAM" id="SSF52540">
    <property type="entry name" value="P-loop containing nucleoside triphosphate hydrolases"/>
    <property type="match status" value="1"/>
</dbReference>
<feature type="domain" description="ATPase AAA-type core" evidence="1">
    <location>
        <begin position="25"/>
        <end position="311"/>
    </location>
</feature>
<dbReference type="eggNOG" id="COG1106">
    <property type="taxonomic scope" value="Bacteria"/>
</dbReference>
<dbReference type="HOGENOM" id="CLU_063816_1_0_7"/>
<dbReference type="EMBL" id="CP003479">
    <property type="protein sequence ID" value="AFI04091.1"/>
    <property type="molecule type" value="Genomic_DNA"/>
</dbReference>
<dbReference type="PANTHER" id="PTHR43581:SF4">
    <property type="entry name" value="ATP_GTP PHOSPHATASE"/>
    <property type="match status" value="1"/>
</dbReference>
<dbReference type="Gene3D" id="3.40.50.300">
    <property type="entry name" value="P-loop containing nucleotide triphosphate hydrolases"/>
    <property type="match status" value="1"/>
</dbReference>